<dbReference type="AlphaFoldDB" id="A0A6N8JIW1"/>
<feature type="compositionally biased region" description="Basic and acidic residues" evidence="1">
    <location>
        <begin position="715"/>
        <end position="734"/>
    </location>
</feature>
<feature type="non-terminal residue" evidence="3">
    <location>
        <position position="1"/>
    </location>
</feature>
<dbReference type="SMART" id="SM00507">
    <property type="entry name" value="HNHc"/>
    <property type="match status" value="1"/>
</dbReference>
<evidence type="ECO:0000313" key="3">
    <source>
        <dbReference type="EMBL" id="MVT45203.1"/>
    </source>
</evidence>
<feature type="region of interest" description="Disordered" evidence="1">
    <location>
        <begin position="673"/>
        <end position="738"/>
    </location>
</feature>
<proteinExistence type="predicted"/>
<dbReference type="Gene3D" id="2.180.10.10">
    <property type="entry name" value="RHS repeat-associated core"/>
    <property type="match status" value="2"/>
</dbReference>
<gene>
    <name evidence="3" type="ORF">GO495_31735</name>
</gene>
<dbReference type="GO" id="GO:0004519">
    <property type="term" value="F:endonuclease activity"/>
    <property type="evidence" value="ECO:0007669"/>
    <property type="project" value="InterPro"/>
</dbReference>
<evidence type="ECO:0000256" key="1">
    <source>
        <dbReference type="SAM" id="MobiDB-lite"/>
    </source>
</evidence>
<name>A0A6N8JIW1_9BACT</name>
<dbReference type="Gene3D" id="1.10.30.50">
    <property type="match status" value="1"/>
</dbReference>
<feature type="domain" description="HNH nuclease" evidence="2">
    <location>
        <begin position="724"/>
        <end position="777"/>
    </location>
</feature>
<dbReference type="InterPro" id="IPR003615">
    <property type="entry name" value="HNH_nuc"/>
</dbReference>
<evidence type="ECO:0000259" key="2">
    <source>
        <dbReference type="SMART" id="SM00507"/>
    </source>
</evidence>
<protein>
    <recommendedName>
        <fullName evidence="2">HNH nuclease domain-containing protein</fullName>
    </recommendedName>
</protein>
<dbReference type="Pfam" id="PF01844">
    <property type="entry name" value="HNH"/>
    <property type="match status" value="1"/>
</dbReference>
<feature type="compositionally biased region" description="Low complexity" evidence="1">
    <location>
        <begin position="684"/>
        <end position="699"/>
    </location>
</feature>
<dbReference type="RefSeq" id="WP_205691378.1">
    <property type="nucleotide sequence ID" value="NZ_WRXO01000020.1"/>
</dbReference>
<keyword evidence="4" id="KW-1185">Reference proteome</keyword>
<organism evidence="3 4">
    <name type="scientific">Chitinophaga oryziterrae</name>
    <dbReference type="NCBI Taxonomy" id="1031224"/>
    <lineage>
        <taxon>Bacteria</taxon>
        <taxon>Pseudomonadati</taxon>
        <taxon>Bacteroidota</taxon>
        <taxon>Chitinophagia</taxon>
        <taxon>Chitinophagales</taxon>
        <taxon>Chitinophagaceae</taxon>
        <taxon>Chitinophaga</taxon>
    </lineage>
</organism>
<accession>A0A6N8JIW1</accession>
<reference evidence="3 4" key="1">
    <citation type="submission" date="2019-12" db="EMBL/GenBank/DDBJ databases">
        <title>The draft genomic sequence of strain Chitinophaga oryziterrae JCM 16595.</title>
        <authorList>
            <person name="Zhang X."/>
        </authorList>
    </citation>
    <scope>NUCLEOTIDE SEQUENCE [LARGE SCALE GENOMIC DNA]</scope>
    <source>
        <strain evidence="3 4">JCM 16595</strain>
    </source>
</reference>
<dbReference type="InterPro" id="IPR002711">
    <property type="entry name" value="HNH"/>
</dbReference>
<comment type="caution">
    <text evidence="3">The sequence shown here is derived from an EMBL/GenBank/DDBJ whole genome shotgun (WGS) entry which is preliminary data.</text>
</comment>
<evidence type="ECO:0000313" key="4">
    <source>
        <dbReference type="Proteomes" id="UP000468388"/>
    </source>
</evidence>
<sequence>ELCYDYGFGNKELNGNIAGAKWKSRSDGIARAFGYDYDNANRITQAAFNQQNSGSTTWAQNLVNFSVSGLTYDVNGNILSLKQLGMNGPVPQTIDSLKYGYNATSNKLGFVTDKRNDPTSKLGDFKEINNNETQDYWYDFSGNVSMDKNKNIDSIFYNHLNLASIIYVHGKGQIYYQYKGTGEKVTKIVVDTSVTPVKVTTTHYVNDLVYEQDTLQYISHEEGRIRPVYKTSQPVSYAYDYFVKDHLGNVRMVLGTQTDTALYVATMETAASAVENALFSNIDNTRTAKPTGYPTDNTTNPNAYVAKLNASNGQKIGPSLVLRVMAGDSITIAVKALYKNAGASTPYTTSSSMVTSILQAFSGGGISDGVHSGTGGTAPVNMLTSGVYDGLKSKDSLQNLSGKPKAYLNFALFDDQFNLVDENSGVRQVQGPIDSLVPLVLNKTPIKKTGFLYIYTSNESAQDVFFDNLIITHNAGPLLEETHYYPYGGSMAGISSKALKGANYVENKRKYNGIELNDDFDLNEYDAYYRILDQTGGRWYQLDPKIDGMEMWSPYASNYDNPIRYSDFLGDIPNDPPTKFPMTTMAWEATEDAAFNIMVAGGGPADPVTDVLAGGTEIVGTALVTLALAYDAYQNVKGSGVQEAAALPGTPTAPAKMPFPIAGSLIGDTYKGPIRNINGAQNPAGSQTKQTTQQQASTGLPKPDKGKGSTPPNQRDPKRVYTKEEKQQMLDKQDGNCAQCGQSKKVDEVHGHHVVRHADGGKTNLDNGAAVCPNCHVKLHN</sequence>
<dbReference type="GO" id="GO:0003676">
    <property type="term" value="F:nucleic acid binding"/>
    <property type="evidence" value="ECO:0007669"/>
    <property type="project" value="InterPro"/>
</dbReference>
<dbReference type="Proteomes" id="UP000468388">
    <property type="component" value="Unassembled WGS sequence"/>
</dbReference>
<dbReference type="GO" id="GO:0008270">
    <property type="term" value="F:zinc ion binding"/>
    <property type="evidence" value="ECO:0007669"/>
    <property type="project" value="InterPro"/>
</dbReference>
<dbReference type="CDD" id="cd00085">
    <property type="entry name" value="HNHc"/>
    <property type="match status" value="1"/>
</dbReference>
<dbReference type="EMBL" id="WRXO01000020">
    <property type="protein sequence ID" value="MVT45203.1"/>
    <property type="molecule type" value="Genomic_DNA"/>
</dbReference>